<dbReference type="Proteomes" id="UP000033876">
    <property type="component" value="Unassembled WGS sequence"/>
</dbReference>
<dbReference type="AlphaFoldDB" id="A0A0G0K3Y8"/>
<sequence length="276" mass="32304">MENELLTIIEDKLERLRSRDAFNYSLSHPNHTLEQKIRNKEVVLKLIELVENSLPVIKDLITRFRSKIGSVSGQNKLSAIYILIGKTYSNLETIILLAKEGRNLEMMDISRSGQESMDLAFLFLEEEDPTLLNKWFKGDIIKNEKARDLFHEIINKERKKFSEEDVFLPVDEVKKHMYQLYSQYTHSGYGAILDSIDVFSEDLDFDRNAGYHWTRRNFFVIKNLVLTLAIQFKGIFIKIKDRGSFVEADKFLKSLNFTEATKEEMDVVTKKYNSKK</sequence>
<dbReference type="EMBL" id="LBTF01000017">
    <property type="protein sequence ID" value="KKQ35351.1"/>
    <property type="molecule type" value="Genomic_DNA"/>
</dbReference>
<reference evidence="1 2" key="1">
    <citation type="journal article" date="2015" name="Nature">
        <title>rRNA introns, odd ribosomes, and small enigmatic genomes across a large radiation of phyla.</title>
        <authorList>
            <person name="Brown C.T."/>
            <person name="Hug L.A."/>
            <person name="Thomas B.C."/>
            <person name="Sharon I."/>
            <person name="Castelle C.J."/>
            <person name="Singh A."/>
            <person name="Wilkins M.J."/>
            <person name="Williams K.H."/>
            <person name="Banfield J.F."/>
        </authorList>
    </citation>
    <scope>NUCLEOTIDE SEQUENCE [LARGE SCALE GENOMIC DNA]</scope>
</reference>
<evidence type="ECO:0000313" key="2">
    <source>
        <dbReference type="Proteomes" id="UP000033876"/>
    </source>
</evidence>
<proteinExistence type="predicted"/>
<evidence type="ECO:0000313" key="1">
    <source>
        <dbReference type="EMBL" id="KKQ35351.1"/>
    </source>
</evidence>
<protein>
    <submittedName>
        <fullName evidence="1">Uncharacterized protein</fullName>
    </submittedName>
</protein>
<comment type="caution">
    <text evidence="1">The sequence shown here is derived from an EMBL/GenBank/DDBJ whole genome shotgun (WGS) entry which is preliminary data.</text>
</comment>
<organism evidence="1 2">
    <name type="scientific">Candidatus Nomurabacteria bacterium GW2011_GWB1_37_5</name>
    <dbReference type="NCBI Taxonomy" id="1618742"/>
    <lineage>
        <taxon>Bacteria</taxon>
        <taxon>Candidatus Nomuraibacteriota</taxon>
    </lineage>
</organism>
<gene>
    <name evidence="1" type="ORF">US50_C0017G0012</name>
</gene>
<accession>A0A0G0K3Y8</accession>
<name>A0A0G0K3Y8_9BACT</name>